<dbReference type="InterPro" id="IPR050613">
    <property type="entry name" value="Sec_Metabolite_Reg"/>
</dbReference>
<feature type="compositionally biased region" description="Polar residues" evidence="6">
    <location>
        <begin position="1"/>
        <end position="20"/>
    </location>
</feature>
<dbReference type="InterPro" id="IPR007219">
    <property type="entry name" value="XnlR_reg_dom"/>
</dbReference>
<dbReference type="Proteomes" id="UP000054383">
    <property type="component" value="Unassembled WGS sequence"/>
</dbReference>
<keyword evidence="9" id="KW-1185">Reference proteome</keyword>
<feature type="region of interest" description="Disordered" evidence="6">
    <location>
        <begin position="1"/>
        <end position="35"/>
    </location>
</feature>
<feature type="domain" description="Xylanolytic transcriptional activator regulatory" evidence="7">
    <location>
        <begin position="64"/>
        <end position="279"/>
    </location>
</feature>
<evidence type="ECO:0000313" key="9">
    <source>
        <dbReference type="Proteomes" id="UP000054383"/>
    </source>
</evidence>
<dbReference type="Pfam" id="PF04082">
    <property type="entry name" value="Fungal_trans"/>
    <property type="match status" value="1"/>
</dbReference>
<dbReference type="GO" id="GO:0008270">
    <property type="term" value="F:zinc ion binding"/>
    <property type="evidence" value="ECO:0007669"/>
    <property type="project" value="InterPro"/>
</dbReference>
<keyword evidence="2" id="KW-0479">Metal-binding</keyword>
<keyword evidence="4" id="KW-0804">Transcription</keyword>
<dbReference type="PANTHER" id="PTHR31001:SF50">
    <property type="entry name" value="ZN(II)2CYS6 TRANSCRIPTION FACTOR (EUROFUNG)"/>
    <property type="match status" value="1"/>
</dbReference>
<evidence type="ECO:0000256" key="2">
    <source>
        <dbReference type="ARBA" id="ARBA00022723"/>
    </source>
</evidence>
<accession>A0A0U1LXX6</accession>
<evidence type="ECO:0000313" key="8">
    <source>
        <dbReference type="EMBL" id="CRG87551.1"/>
    </source>
</evidence>
<dbReference type="EMBL" id="CVMT01000003">
    <property type="protein sequence ID" value="CRG87551.1"/>
    <property type="molecule type" value="Genomic_DNA"/>
</dbReference>
<dbReference type="OMA" id="CHDRTRR"/>
<evidence type="ECO:0000256" key="4">
    <source>
        <dbReference type="ARBA" id="ARBA00023163"/>
    </source>
</evidence>
<dbReference type="GO" id="GO:0006351">
    <property type="term" value="P:DNA-templated transcription"/>
    <property type="evidence" value="ECO:0007669"/>
    <property type="project" value="InterPro"/>
</dbReference>
<evidence type="ECO:0000256" key="1">
    <source>
        <dbReference type="ARBA" id="ARBA00004123"/>
    </source>
</evidence>
<organism evidence="8 9">
    <name type="scientific">Talaromyces islandicus</name>
    <name type="common">Penicillium islandicum</name>
    <dbReference type="NCBI Taxonomy" id="28573"/>
    <lineage>
        <taxon>Eukaryota</taxon>
        <taxon>Fungi</taxon>
        <taxon>Dikarya</taxon>
        <taxon>Ascomycota</taxon>
        <taxon>Pezizomycotina</taxon>
        <taxon>Eurotiomycetes</taxon>
        <taxon>Eurotiomycetidae</taxon>
        <taxon>Eurotiales</taxon>
        <taxon>Trichocomaceae</taxon>
        <taxon>Talaromyces</taxon>
        <taxon>Talaromyces sect. Islandici</taxon>
    </lineage>
</organism>
<keyword evidence="3" id="KW-0805">Transcription regulation</keyword>
<dbReference type="AlphaFoldDB" id="A0A0U1LXX6"/>
<comment type="subcellular location">
    <subcellularLocation>
        <location evidence="1">Nucleus</location>
    </subcellularLocation>
</comment>
<dbReference type="GO" id="GO:0005634">
    <property type="term" value="C:nucleus"/>
    <property type="evidence" value="ECO:0007669"/>
    <property type="project" value="UniProtKB-SubCell"/>
</dbReference>
<gene>
    <name evidence="8" type="ORF">PISL3812_04569</name>
</gene>
<evidence type="ECO:0000259" key="7">
    <source>
        <dbReference type="Pfam" id="PF04082"/>
    </source>
</evidence>
<evidence type="ECO:0000256" key="3">
    <source>
        <dbReference type="ARBA" id="ARBA00023015"/>
    </source>
</evidence>
<proteinExistence type="predicted"/>
<name>A0A0U1LXX6_TALIS</name>
<evidence type="ECO:0000256" key="6">
    <source>
        <dbReference type="SAM" id="MobiDB-lite"/>
    </source>
</evidence>
<sequence length="574" mass="64669">MFTAGASSHGSELQSDWSENPSRHERLDWGQATPGMASGGTIPNQALSLDKGCCNGFRDREQLLNVYLARVDPIVKIIHRPSLQAYMRGVGSYLDYGPSNPAPVALASAICYAASCTLNQEACVSIFAMDKESLIAKHQKDTQYALERADYMLTNDITVLQAFVISLIAMRSHDHSRRFWTMVAVALRIAQALSLHDPNPPFSVKPFDREMRRRLWHAIGWLDIQAALSSSSESMLPSSWLCFQPFLDLDDDEFSTDFEKKLFPSTGISDTSLFIVLSSAQETARYLIVSHSAPLCTRDAREREKLAFAFQKRTDELVKGLQPDRIDFHWYLKTLAHSIAVFLRLLALRPLDKNLSVDNCQVTGVSILKLAVEALDSRYRVYSSTKTQLWQWARHLFFPWQALVIALSEVRVCHDFLLVQSIWPLIERSYQEFVSLAISPPQSRLPQSMTSLMERARRSYDSMVLPSLSNDPNKSPTLSWGFLRPATPQRITTHAQPSQELLTEHGKSITPTGSRELYATASQENDMTAWAGGCELDKINLAPLESALRFEHDVDSRDILFQALGEYSSEIFLP</sequence>
<keyword evidence="5" id="KW-0539">Nucleus</keyword>
<evidence type="ECO:0000256" key="5">
    <source>
        <dbReference type="ARBA" id="ARBA00023242"/>
    </source>
</evidence>
<dbReference type="CDD" id="cd12148">
    <property type="entry name" value="fungal_TF_MHR"/>
    <property type="match status" value="1"/>
</dbReference>
<reference evidence="8 9" key="1">
    <citation type="submission" date="2015-04" db="EMBL/GenBank/DDBJ databases">
        <authorList>
            <person name="Syromyatnikov M.Y."/>
            <person name="Popov V.N."/>
        </authorList>
    </citation>
    <scope>NUCLEOTIDE SEQUENCE [LARGE SCALE GENOMIC DNA]</scope>
    <source>
        <strain evidence="8">WF-38-12</strain>
    </source>
</reference>
<dbReference type="PANTHER" id="PTHR31001">
    <property type="entry name" value="UNCHARACTERIZED TRANSCRIPTIONAL REGULATORY PROTEIN"/>
    <property type="match status" value="1"/>
</dbReference>
<protein>
    <submittedName>
        <fullName evidence="8">Acetamidase regulatory protein</fullName>
    </submittedName>
</protein>
<dbReference type="GO" id="GO:0003677">
    <property type="term" value="F:DNA binding"/>
    <property type="evidence" value="ECO:0007669"/>
    <property type="project" value="InterPro"/>
</dbReference>
<dbReference type="OrthoDB" id="4227475at2759"/>